<dbReference type="NCBIfam" id="TIGR01726">
    <property type="entry name" value="HEQRo_perm_3TM"/>
    <property type="match status" value="1"/>
</dbReference>
<comment type="subcellular location">
    <subcellularLocation>
        <location evidence="1">Cell inner membrane</location>
        <topology evidence="1">Multi-pass membrane protein</topology>
    </subcellularLocation>
    <subcellularLocation>
        <location evidence="9">Cell membrane</location>
        <topology evidence="9">Multi-pass membrane protein</topology>
    </subcellularLocation>
</comment>
<dbReference type="PANTHER" id="PTHR30614">
    <property type="entry name" value="MEMBRANE COMPONENT OF AMINO ACID ABC TRANSPORTER"/>
    <property type="match status" value="1"/>
</dbReference>
<evidence type="ECO:0000256" key="6">
    <source>
        <dbReference type="ARBA" id="ARBA00022970"/>
    </source>
</evidence>
<gene>
    <name evidence="11" type="ORF">GE300_05810</name>
</gene>
<evidence type="ECO:0000256" key="7">
    <source>
        <dbReference type="ARBA" id="ARBA00022989"/>
    </source>
</evidence>
<evidence type="ECO:0000256" key="5">
    <source>
        <dbReference type="ARBA" id="ARBA00022692"/>
    </source>
</evidence>
<evidence type="ECO:0000313" key="12">
    <source>
        <dbReference type="Proteomes" id="UP000474957"/>
    </source>
</evidence>
<keyword evidence="12" id="KW-1185">Reference proteome</keyword>
<dbReference type="InterPro" id="IPR000515">
    <property type="entry name" value="MetI-like"/>
</dbReference>
<keyword evidence="5 9" id="KW-0812">Transmembrane</keyword>
<protein>
    <submittedName>
        <fullName evidence="11">ABC transporter permease subunit</fullName>
    </submittedName>
</protein>
<dbReference type="PANTHER" id="PTHR30614:SF0">
    <property type="entry name" value="L-CYSTINE TRANSPORT SYSTEM PERMEASE PROTEIN TCYL"/>
    <property type="match status" value="1"/>
</dbReference>
<dbReference type="GO" id="GO:0006865">
    <property type="term" value="P:amino acid transport"/>
    <property type="evidence" value="ECO:0007669"/>
    <property type="project" value="UniProtKB-KW"/>
</dbReference>
<dbReference type="InterPro" id="IPR043429">
    <property type="entry name" value="ArtM/GltK/GlnP/TcyL/YhdX-like"/>
</dbReference>
<dbReference type="PROSITE" id="PS50928">
    <property type="entry name" value="ABC_TM1"/>
    <property type="match status" value="1"/>
</dbReference>
<keyword evidence="3 9" id="KW-0813">Transport</keyword>
<feature type="transmembrane region" description="Helical" evidence="9">
    <location>
        <begin position="59"/>
        <end position="85"/>
    </location>
</feature>
<evidence type="ECO:0000256" key="1">
    <source>
        <dbReference type="ARBA" id="ARBA00004429"/>
    </source>
</evidence>
<feature type="transmembrane region" description="Helical" evidence="9">
    <location>
        <begin position="91"/>
        <end position="112"/>
    </location>
</feature>
<dbReference type="Proteomes" id="UP000474957">
    <property type="component" value="Unassembled WGS sequence"/>
</dbReference>
<dbReference type="EMBL" id="WIND01000003">
    <property type="protein sequence ID" value="MSU89137.1"/>
    <property type="molecule type" value="Genomic_DNA"/>
</dbReference>
<sequence>MTPLERFLDTFFNAAVLAKYAPAILQGVWVTVELSVLIVLSGIALGGLLACVRAYRVRLLSFGIVIFADIFRALPPLVLILIVYFGLPNAGIFLSSFVVLYAILTLILAAFAEEILWAGITSVAKGQWEAARSTGLGFTQALLWVVLPQAVRLAIPPLTNRAIAITKMTALGTVIGVPDILNQATTAQSFSGNASPLMLAAVAYVLLFMPFVVLSRWLESRFAWRKV</sequence>
<dbReference type="Gene3D" id="1.10.3720.10">
    <property type="entry name" value="MetI-like"/>
    <property type="match status" value="1"/>
</dbReference>
<evidence type="ECO:0000256" key="8">
    <source>
        <dbReference type="ARBA" id="ARBA00023136"/>
    </source>
</evidence>
<dbReference type="AlphaFoldDB" id="A0A6L5YY05"/>
<keyword evidence="7 9" id="KW-1133">Transmembrane helix</keyword>
<evidence type="ECO:0000313" key="11">
    <source>
        <dbReference type="EMBL" id="MSU89137.1"/>
    </source>
</evidence>
<comment type="similarity">
    <text evidence="2">Belongs to the binding-protein-dependent transport system permease family. HisMQ subfamily.</text>
</comment>
<keyword evidence="8 9" id="KW-0472">Membrane</keyword>
<evidence type="ECO:0000256" key="4">
    <source>
        <dbReference type="ARBA" id="ARBA00022475"/>
    </source>
</evidence>
<keyword evidence="6" id="KW-0029">Amino-acid transport</keyword>
<name>A0A6L5YY05_9RHOB</name>
<comment type="caution">
    <text evidence="11">The sequence shown here is derived from an EMBL/GenBank/DDBJ whole genome shotgun (WGS) entry which is preliminary data.</text>
</comment>
<reference evidence="11 12" key="1">
    <citation type="submission" date="2019-10" db="EMBL/GenBank/DDBJ databases">
        <title>Cognatihalovulum marinum gen. nov. sp. nov., a new member of the family Rhodobacteraceae isolated from deep seawater of the Northwest Indian Ocean.</title>
        <authorList>
            <person name="Ruan C."/>
            <person name="Wang J."/>
            <person name="Zheng X."/>
            <person name="Song L."/>
            <person name="Zhu Y."/>
            <person name="Huang Y."/>
            <person name="Lu Z."/>
            <person name="Du W."/>
            <person name="Huang L."/>
            <person name="Dai X."/>
        </authorList>
    </citation>
    <scope>NUCLEOTIDE SEQUENCE [LARGE SCALE GENOMIC DNA]</scope>
    <source>
        <strain evidence="11 12">2CG4</strain>
    </source>
</reference>
<keyword evidence="4" id="KW-1003">Cell membrane</keyword>
<feature type="transmembrane region" description="Helical" evidence="9">
    <location>
        <begin position="28"/>
        <end position="52"/>
    </location>
</feature>
<evidence type="ECO:0000256" key="3">
    <source>
        <dbReference type="ARBA" id="ARBA00022448"/>
    </source>
</evidence>
<organism evidence="11 12">
    <name type="scientific">Halovulum marinum</name>
    <dbReference type="NCBI Taxonomy" id="2662447"/>
    <lineage>
        <taxon>Bacteria</taxon>
        <taxon>Pseudomonadati</taxon>
        <taxon>Pseudomonadota</taxon>
        <taxon>Alphaproteobacteria</taxon>
        <taxon>Rhodobacterales</taxon>
        <taxon>Paracoccaceae</taxon>
        <taxon>Halovulum</taxon>
    </lineage>
</organism>
<accession>A0A6L5YY05</accession>
<evidence type="ECO:0000256" key="2">
    <source>
        <dbReference type="ARBA" id="ARBA00010072"/>
    </source>
</evidence>
<dbReference type="InterPro" id="IPR035906">
    <property type="entry name" value="MetI-like_sf"/>
</dbReference>
<evidence type="ECO:0000259" key="10">
    <source>
        <dbReference type="PROSITE" id="PS50928"/>
    </source>
</evidence>
<dbReference type="CDD" id="cd06261">
    <property type="entry name" value="TM_PBP2"/>
    <property type="match status" value="1"/>
</dbReference>
<proteinExistence type="inferred from homology"/>
<dbReference type="GO" id="GO:0043190">
    <property type="term" value="C:ATP-binding cassette (ABC) transporter complex"/>
    <property type="evidence" value="ECO:0007669"/>
    <property type="project" value="InterPro"/>
</dbReference>
<dbReference type="InterPro" id="IPR010065">
    <property type="entry name" value="AA_ABC_transptr_permease_3TM"/>
</dbReference>
<dbReference type="SUPFAM" id="SSF161098">
    <property type="entry name" value="MetI-like"/>
    <property type="match status" value="1"/>
</dbReference>
<feature type="domain" description="ABC transmembrane type-1" evidence="10">
    <location>
        <begin position="28"/>
        <end position="215"/>
    </location>
</feature>
<dbReference type="GO" id="GO:0022857">
    <property type="term" value="F:transmembrane transporter activity"/>
    <property type="evidence" value="ECO:0007669"/>
    <property type="project" value="InterPro"/>
</dbReference>
<dbReference type="Pfam" id="PF00528">
    <property type="entry name" value="BPD_transp_1"/>
    <property type="match status" value="1"/>
</dbReference>
<feature type="transmembrane region" description="Helical" evidence="9">
    <location>
        <begin position="197"/>
        <end position="218"/>
    </location>
</feature>
<dbReference type="RefSeq" id="WP_154445629.1">
    <property type="nucleotide sequence ID" value="NZ_WIND01000003.1"/>
</dbReference>
<evidence type="ECO:0000256" key="9">
    <source>
        <dbReference type="RuleBase" id="RU363032"/>
    </source>
</evidence>